<dbReference type="GO" id="GO:0005886">
    <property type="term" value="C:plasma membrane"/>
    <property type="evidence" value="ECO:0007669"/>
    <property type="project" value="TreeGrafter"/>
</dbReference>
<dbReference type="GO" id="GO:0015280">
    <property type="term" value="F:ligand-gated sodium channel activity"/>
    <property type="evidence" value="ECO:0007669"/>
    <property type="project" value="TreeGrafter"/>
</dbReference>
<evidence type="ECO:0000256" key="11">
    <source>
        <dbReference type="RuleBase" id="RU000679"/>
    </source>
</evidence>
<proteinExistence type="inferred from homology"/>
<keyword evidence="14" id="KW-1185">Reference proteome</keyword>
<evidence type="ECO:0000313" key="13">
    <source>
        <dbReference type="EMBL" id="RNA35822.1"/>
    </source>
</evidence>
<evidence type="ECO:0000256" key="9">
    <source>
        <dbReference type="ARBA" id="ARBA00023201"/>
    </source>
</evidence>
<dbReference type="PRINTS" id="PR01078">
    <property type="entry name" value="AMINACHANNEL"/>
</dbReference>
<dbReference type="InterPro" id="IPR018499">
    <property type="entry name" value="Tetraspanin/Peripherin"/>
</dbReference>
<organism evidence="13 14">
    <name type="scientific">Brachionus plicatilis</name>
    <name type="common">Marine rotifer</name>
    <name type="synonym">Brachionus muelleri</name>
    <dbReference type="NCBI Taxonomy" id="10195"/>
    <lineage>
        <taxon>Eukaryota</taxon>
        <taxon>Metazoa</taxon>
        <taxon>Spiralia</taxon>
        <taxon>Gnathifera</taxon>
        <taxon>Rotifera</taxon>
        <taxon>Eurotatoria</taxon>
        <taxon>Monogononta</taxon>
        <taxon>Pseudotrocha</taxon>
        <taxon>Ploima</taxon>
        <taxon>Brachionidae</taxon>
        <taxon>Brachionus</taxon>
    </lineage>
</organism>
<dbReference type="OrthoDB" id="6502088at2759"/>
<comment type="subcellular location">
    <subcellularLocation>
        <location evidence="1">Membrane</location>
        <topology evidence="1">Multi-pass membrane protein</topology>
    </subcellularLocation>
</comment>
<protein>
    <submittedName>
        <fullName evidence="13">Acid-sensing ion channel 2</fullName>
    </submittedName>
</protein>
<dbReference type="Gene3D" id="2.60.470.10">
    <property type="entry name" value="Acid-sensing ion channels like domains"/>
    <property type="match status" value="1"/>
</dbReference>
<keyword evidence="3 11" id="KW-0894">Sodium channel</keyword>
<comment type="caution">
    <text evidence="13">The sequence shown here is derived from an EMBL/GenBank/DDBJ whole genome shotgun (WGS) entry which is preliminary data.</text>
</comment>
<evidence type="ECO:0000256" key="1">
    <source>
        <dbReference type="ARBA" id="ARBA00004141"/>
    </source>
</evidence>
<feature type="transmembrane region" description="Helical" evidence="12">
    <location>
        <begin position="484"/>
        <end position="503"/>
    </location>
</feature>
<evidence type="ECO:0000256" key="4">
    <source>
        <dbReference type="ARBA" id="ARBA00022692"/>
    </source>
</evidence>
<reference evidence="13 14" key="1">
    <citation type="journal article" date="2018" name="Sci. Rep.">
        <title>Genomic signatures of local adaptation to the degree of environmental predictability in rotifers.</title>
        <authorList>
            <person name="Franch-Gras L."/>
            <person name="Hahn C."/>
            <person name="Garcia-Roger E.M."/>
            <person name="Carmona M.J."/>
            <person name="Serra M."/>
            <person name="Gomez A."/>
        </authorList>
    </citation>
    <scope>NUCLEOTIDE SEQUENCE [LARGE SCALE GENOMIC DNA]</scope>
    <source>
        <strain evidence="13">HYR1</strain>
    </source>
</reference>
<evidence type="ECO:0000256" key="12">
    <source>
        <dbReference type="SAM" id="Phobius"/>
    </source>
</evidence>
<dbReference type="Proteomes" id="UP000276133">
    <property type="component" value="Unassembled WGS sequence"/>
</dbReference>
<dbReference type="PANTHER" id="PTHR11690:SF248">
    <property type="entry name" value="PICKPOCKET 17, ISOFORM A"/>
    <property type="match status" value="1"/>
</dbReference>
<dbReference type="EMBL" id="REGN01001283">
    <property type="protein sequence ID" value="RNA35822.1"/>
    <property type="molecule type" value="Genomic_DNA"/>
</dbReference>
<dbReference type="PANTHER" id="PTHR11690">
    <property type="entry name" value="AMILORIDE-SENSITIVE SODIUM CHANNEL-RELATED"/>
    <property type="match status" value="1"/>
</dbReference>
<accession>A0A3M7SJD8</accession>
<comment type="similarity">
    <text evidence="11">Belongs to the amiloride-sensitive sodium channel (TC 1.A.6) family.</text>
</comment>
<evidence type="ECO:0000256" key="6">
    <source>
        <dbReference type="ARBA" id="ARBA00023053"/>
    </source>
</evidence>
<keyword evidence="2 11" id="KW-0813">Transport</keyword>
<keyword evidence="9 11" id="KW-0739">Sodium transport</keyword>
<keyword evidence="5 12" id="KW-1133">Transmembrane helix</keyword>
<evidence type="ECO:0000256" key="7">
    <source>
        <dbReference type="ARBA" id="ARBA00023065"/>
    </source>
</evidence>
<name>A0A3M7SJD8_BRAPC</name>
<keyword evidence="4 11" id="KW-0812">Transmembrane</keyword>
<feature type="transmembrane region" description="Helical" evidence="12">
    <location>
        <begin position="36"/>
        <end position="57"/>
    </location>
</feature>
<evidence type="ECO:0000313" key="14">
    <source>
        <dbReference type="Proteomes" id="UP000276133"/>
    </source>
</evidence>
<evidence type="ECO:0000256" key="2">
    <source>
        <dbReference type="ARBA" id="ARBA00022448"/>
    </source>
</evidence>
<evidence type="ECO:0000256" key="3">
    <source>
        <dbReference type="ARBA" id="ARBA00022461"/>
    </source>
</evidence>
<dbReference type="Pfam" id="PF00858">
    <property type="entry name" value="ASC"/>
    <property type="match status" value="1"/>
</dbReference>
<dbReference type="AlphaFoldDB" id="A0A3M7SJD8"/>
<evidence type="ECO:0000256" key="10">
    <source>
        <dbReference type="ARBA" id="ARBA00023303"/>
    </source>
</evidence>
<dbReference type="Pfam" id="PF00335">
    <property type="entry name" value="Tetraspanin"/>
    <property type="match status" value="1"/>
</dbReference>
<keyword evidence="8 12" id="KW-0472">Membrane</keyword>
<keyword evidence="6" id="KW-0915">Sodium</keyword>
<evidence type="ECO:0000256" key="8">
    <source>
        <dbReference type="ARBA" id="ARBA00023136"/>
    </source>
</evidence>
<keyword evidence="7 11" id="KW-0406">Ion transport</keyword>
<sequence length="793" mass="92001">MRDSNIQKIKVFDIFREWIETMTMHGFPNIFRTKYLTVRIIWIISFLASNGFCFYIITINTINFFKYEVVTTIKVAEKNSIPFPAVTVCNANPFLTEDGLKFVENFLMENNLTDSILDFHKENSTFLYLTYVRYFSVIFSKGKTKDFLKNLSISFEQMFISCLYNFQPCGNNDWIWFYDMDFGNCFRFNTGKDSNEKQIEIKNSTESGKYFGLLVELFVGTPKSENTLSISTGAHIYIDDNFYRPKFGQGFDIALGERTNLAMERIKNEQMSKPYSECLDNLDSIDSFDSEYYKQVIKSNLTYRQSDCIQAYFDSEIYKKCNCVLATNNFDIENINYCDSFEYYNCALEYSRQVVTEIDLSNYKSKFAAICPLECDSVSFRISKSENRYPSESYGNILSKNDKIKGLFGNKSNISNDELRNNVLSVNIFYENLKQTEISQSPRLGLITTTCVLRWGNIINISSLEEIKDIQNLNLVLNGIPISLIVYGLVVFLVGVFGFFSVWTSNRLLLIIHEIIVIIIFLIHIGAIIAILVAWPTIESQFQKELNKTLEDVNNKVDIFNLSELLSLEKQCNSLLEVSKQYDCCGIMSPDDFNFLIRLKCCKVPTPKQGCLDLLVKKTKEYSIAGYRHNYETKYKLNLSIGNQAVPLDPFQTFLGIKFDPKLNFKKLVESLSEKVMSKINLIRRNFIRSQFDNAFIPLSSSTQITDDLQKMQNRILRHIKFFPLKTRITNIHNNLKIDMVATRTKLLLDKFLLKRVEHQQLTKDLECYSTNTSKFRSLYEEFKNVLSQKSNS</sequence>
<evidence type="ECO:0000256" key="5">
    <source>
        <dbReference type="ARBA" id="ARBA00022989"/>
    </source>
</evidence>
<keyword evidence="10 11" id="KW-0407">Ion channel</keyword>
<gene>
    <name evidence="13" type="ORF">BpHYR1_022661</name>
</gene>
<dbReference type="InterPro" id="IPR001873">
    <property type="entry name" value="ENaC"/>
</dbReference>
<feature type="transmembrane region" description="Helical" evidence="12">
    <location>
        <begin position="515"/>
        <end position="535"/>
    </location>
</feature>